<accession>A0A2T7NI62</accession>
<evidence type="ECO:0000313" key="2">
    <source>
        <dbReference type="Proteomes" id="UP000245119"/>
    </source>
</evidence>
<gene>
    <name evidence="1" type="ORF">C0Q70_19022</name>
</gene>
<name>A0A2T7NI62_POMCA</name>
<sequence length="75" mass="8531">MEEIAEEMLCSEESEDDEIEEEIVPFEEAQRAWSTVLTTEKREARQNFDDAFCLKTSAGRFAAKRIPSSSSNVDP</sequence>
<keyword evidence="2" id="KW-1185">Reference proteome</keyword>
<protein>
    <submittedName>
        <fullName evidence="1">Uncharacterized protein</fullName>
    </submittedName>
</protein>
<dbReference type="Proteomes" id="UP000245119">
    <property type="component" value="Linkage Group LG12"/>
</dbReference>
<dbReference type="AlphaFoldDB" id="A0A2T7NI62"/>
<reference evidence="1 2" key="1">
    <citation type="submission" date="2018-04" db="EMBL/GenBank/DDBJ databases">
        <title>The genome of golden apple snail Pomacea canaliculata provides insight into stress tolerance and invasive adaptation.</title>
        <authorList>
            <person name="Liu C."/>
            <person name="Liu B."/>
            <person name="Ren Y."/>
            <person name="Zhang Y."/>
            <person name="Wang H."/>
            <person name="Li S."/>
            <person name="Jiang F."/>
            <person name="Yin L."/>
            <person name="Zhang G."/>
            <person name="Qian W."/>
            <person name="Fan W."/>
        </authorList>
    </citation>
    <scope>NUCLEOTIDE SEQUENCE [LARGE SCALE GENOMIC DNA]</scope>
    <source>
        <strain evidence="1">SZHN2017</strain>
        <tissue evidence="1">Muscle</tissue>
    </source>
</reference>
<proteinExistence type="predicted"/>
<organism evidence="1 2">
    <name type="scientific">Pomacea canaliculata</name>
    <name type="common">Golden apple snail</name>
    <dbReference type="NCBI Taxonomy" id="400727"/>
    <lineage>
        <taxon>Eukaryota</taxon>
        <taxon>Metazoa</taxon>
        <taxon>Spiralia</taxon>
        <taxon>Lophotrochozoa</taxon>
        <taxon>Mollusca</taxon>
        <taxon>Gastropoda</taxon>
        <taxon>Caenogastropoda</taxon>
        <taxon>Architaenioglossa</taxon>
        <taxon>Ampullarioidea</taxon>
        <taxon>Ampullariidae</taxon>
        <taxon>Pomacea</taxon>
    </lineage>
</organism>
<evidence type="ECO:0000313" key="1">
    <source>
        <dbReference type="EMBL" id="PVD20861.1"/>
    </source>
</evidence>
<dbReference type="EMBL" id="PZQS01000012">
    <property type="protein sequence ID" value="PVD20861.1"/>
    <property type="molecule type" value="Genomic_DNA"/>
</dbReference>
<comment type="caution">
    <text evidence="1">The sequence shown here is derived from an EMBL/GenBank/DDBJ whole genome shotgun (WGS) entry which is preliminary data.</text>
</comment>